<dbReference type="InterPro" id="IPR036163">
    <property type="entry name" value="HMA_dom_sf"/>
</dbReference>
<protein>
    <submittedName>
        <fullName evidence="17">Heavy metal translocating P-type ATPase</fullName>
    </submittedName>
</protein>
<evidence type="ECO:0000256" key="7">
    <source>
        <dbReference type="ARBA" id="ARBA00022723"/>
    </source>
</evidence>
<dbReference type="Pfam" id="PF00403">
    <property type="entry name" value="HMA"/>
    <property type="match status" value="1"/>
</dbReference>
<dbReference type="RefSeq" id="WP_101249195.1">
    <property type="nucleotide sequence ID" value="NZ_PIUM01000002.1"/>
</dbReference>
<dbReference type="PRINTS" id="PR00119">
    <property type="entry name" value="CATATPASE"/>
</dbReference>
<dbReference type="NCBIfam" id="TIGR01512">
    <property type="entry name" value="ATPase-IB2_Cd"/>
    <property type="match status" value="1"/>
</dbReference>
<organism evidence="17 18">
    <name type="scientific">Telmatospirillum siberiense</name>
    <dbReference type="NCBI Taxonomy" id="382514"/>
    <lineage>
        <taxon>Bacteria</taxon>
        <taxon>Pseudomonadati</taxon>
        <taxon>Pseudomonadota</taxon>
        <taxon>Alphaproteobacteria</taxon>
        <taxon>Rhodospirillales</taxon>
        <taxon>Rhodospirillaceae</taxon>
        <taxon>Telmatospirillum</taxon>
    </lineage>
</organism>
<dbReference type="InterPro" id="IPR027256">
    <property type="entry name" value="P-typ_ATPase_IB"/>
</dbReference>
<feature type="transmembrane region" description="Helical" evidence="15">
    <location>
        <begin position="729"/>
        <end position="746"/>
    </location>
</feature>
<dbReference type="Pfam" id="PF00702">
    <property type="entry name" value="Hydrolase"/>
    <property type="match status" value="1"/>
</dbReference>
<dbReference type="InterPro" id="IPR059000">
    <property type="entry name" value="ATPase_P-type_domA"/>
</dbReference>
<feature type="transmembrane region" description="Helical" evidence="15">
    <location>
        <begin position="442"/>
        <end position="464"/>
    </location>
</feature>
<keyword evidence="5" id="KW-0597">Phosphoprotein</keyword>
<dbReference type="InterPro" id="IPR036412">
    <property type="entry name" value="HAD-like_sf"/>
</dbReference>
<feature type="domain" description="HMA" evidence="16">
    <location>
        <begin position="77"/>
        <end position="143"/>
    </location>
</feature>
<dbReference type="SUPFAM" id="SSF56784">
    <property type="entry name" value="HAD-like"/>
    <property type="match status" value="1"/>
</dbReference>
<dbReference type="Gene3D" id="3.30.70.100">
    <property type="match status" value="1"/>
</dbReference>
<dbReference type="EMBL" id="PIUM01000002">
    <property type="protein sequence ID" value="PKU26233.1"/>
    <property type="molecule type" value="Genomic_DNA"/>
</dbReference>
<dbReference type="Proteomes" id="UP000233293">
    <property type="component" value="Unassembled WGS sequence"/>
</dbReference>
<keyword evidence="10" id="KW-0460">Magnesium</keyword>
<keyword evidence="6 15" id="KW-0812">Transmembrane</keyword>
<dbReference type="InterPro" id="IPR021993">
    <property type="entry name" value="ATPase-cat-bd"/>
</dbReference>
<keyword evidence="18" id="KW-1185">Reference proteome</keyword>
<evidence type="ECO:0000256" key="9">
    <source>
        <dbReference type="ARBA" id="ARBA00022840"/>
    </source>
</evidence>
<dbReference type="InterPro" id="IPR006121">
    <property type="entry name" value="HMA_dom"/>
</dbReference>
<dbReference type="Gene3D" id="3.40.1110.10">
    <property type="entry name" value="Calcium-transporting ATPase, cytoplasmic domain N"/>
    <property type="match status" value="1"/>
</dbReference>
<feature type="transmembrane region" description="Helical" evidence="15">
    <location>
        <begin position="752"/>
        <end position="770"/>
    </location>
</feature>
<evidence type="ECO:0000256" key="4">
    <source>
        <dbReference type="ARBA" id="ARBA00022475"/>
    </source>
</evidence>
<dbReference type="Pfam" id="PF00122">
    <property type="entry name" value="E1-E2_ATPase"/>
    <property type="match status" value="1"/>
</dbReference>
<evidence type="ECO:0000256" key="15">
    <source>
        <dbReference type="RuleBase" id="RU362081"/>
    </source>
</evidence>
<dbReference type="Gene3D" id="2.70.150.10">
    <property type="entry name" value="Calcium-transporting ATPase, cytoplasmic transduction domain A"/>
    <property type="match status" value="1"/>
</dbReference>
<dbReference type="InterPro" id="IPR023214">
    <property type="entry name" value="HAD_sf"/>
</dbReference>
<evidence type="ECO:0000256" key="11">
    <source>
        <dbReference type="ARBA" id="ARBA00022967"/>
    </source>
</evidence>
<accession>A0A2N3Q0Q5</accession>
<dbReference type="PROSITE" id="PS50846">
    <property type="entry name" value="HMA_2"/>
    <property type="match status" value="1"/>
</dbReference>
<comment type="caution">
    <text evidence="17">The sequence shown here is derived from an EMBL/GenBank/DDBJ whole genome shotgun (WGS) entry which is preliminary data.</text>
</comment>
<feature type="transmembrane region" description="Helical" evidence="15">
    <location>
        <begin position="161"/>
        <end position="185"/>
    </location>
</feature>
<keyword evidence="11" id="KW-1278">Translocase</keyword>
<keyword evidence="3" id="KW-0813">Transport</keyword>
<keyword evidence="13" id="KW-0406">Ion transport</keyword>
<evidence type="ECO:0000259" key="16">
    <source>
        <dbReference type="PROSITE" id="PS50846"/>
    </source>
</evidence>
<dbReference type="GO" id="GO:0005524">
    <property type="term" value="F:ATP binding"/>
    <property type="evidence" value="ECO:0007669"/>
    <property type="project" value="UniProtKB-UniRule"/>
</dbReference>
<evidence type="ECO:0000256" key="5">
    <source>
        <dbReference type="ARBA" id="ARBA00022553"/>
    </source>
</evidence>
<keyword evidence="9 15" id="KW-0067">ATP-binding</keyword>
<dbReference type="SUPFAM" id="SSF81653">
    <property type="entry name" value="Calcium ATPase, transduction domain A"/>
    <property type="match status" value="1"/>
</dbReference>
<dbReference type="SUPFAM" id="SSF55008">
    <property type="entry name" value="HMA, heavy metal-associated domain"/>
    <property type="match status" value="1"/>
</dbReference>
<dbReference type="GO" id="GO:0005507">
    <property type="term" value="F:copper ion binding"/>
    <property type="evidence" value="ECO:0007669"/>
    <property type="project" value="TreeGrafter"/>
</dbReference>
<gene>
    <name evidence="17" type="ORF">CWS72_03680</name>
</gene>
<proteinExistence type="inferred from homology"/>
<dbReference type="Pfam" id="PF12156">
    <property type="entry name" value="ATPase-cat_bd"/>
    <property type="match status" value="1"/>
</dbReference>
<feature type="transmembrane region" description="Helical" evidence="15">
    <location>
        <begin position="197"/>
        <end position="214"/>
    </location>
</feature>
<keyword evidence="8 15" id="KW-0547">Nucleotide-binding</keyword>
<dbReference type="GO" id="GO:0043682">
    <property type="term" value="F:P-type divalent copper transporter activity"/>
    <property type="evidence" value="ECO:0007669"/>
    <property type="project" value="TreeGrafter"/>
</dbReference>
<evidence type="ECO:0000313" key="18">
    <source>
        <dbReference type="Proteomes" id="UP000233293"/>
    </source>
</evidence>
<keyword evidence="4 15" id="KW-1003">Cell membrane</keyword>
<feature type="transmembrane region" description="Helical" evidence="15">
    <location>
        <begin position="258"/>
        <end position="276"/>
    </location>
</feature>
<dbReference type="GO" id="GO:0055070">
    <property type="term" value="P:copper ion homeostasis"/>
    <property type="evidence" value="ECO:0007669"/>
    <property type="project" value="TreeGrafter"/>
</dbReference>
<evidence type="ECO:0000256" key="13">
    <source>
        <dbReference type="ARBA" id="ARBA00023065"/>
    </source>
</evidence>
<comment type="similarity">
    <text evidence="2 15">Belongs to the cation transport ATPase (P-type) (TC 3.A.3) family. Type IB subfamily.</text>
</comment>
<dbReference type="InterPro" id="IPR001757">
    <property type="entry name" value="P_typ_ATPase"/>
</dbReference>
<dbReference type="AlphaFoldDB" id="A0A2N3Q0Q5"/>
<feature type="transmembrane region" description="Helical" evidence="15">
    <location>
        <begin position="234"/>
        <end position="252"/>
    </location>
</feature>
<comment type="subcellular location">
    <subcellularLocation>
        <location evidence="1">Cell membrane</location>
        <topology evidence="1">Multi-pass membrane protein</topology>
    </subcellularLocation>
</comment>
<dbReference type="PROSITE" id="PS00154">
    <property type="entry name" value="ATPASE_E1_E2"/>
    <property type="match status" value="1"/>
</dbReference>
<evidence type="ECO:0000256" key="10">
    <source>
        <dbReference type="ARBA" id="ARBA00022842"/>
    </source>
</evidence>
<evidence type="ECO:0000256" key="14">
    <source>
        <dbReference type="ARBA" id="ARBA00023136"/>
    </source>
</evidence>
<keyword evidence="14 15" id="KW-0472">Membrane</keyword>
<dbReference type="GO" id="GO:0016887">
    <property type="term" value="F:ATP hydrolysis activity"/>
    <property type="evidence" value="ECO:0007669"/>
    <property type="project" value="InterPro"/>
</dbReference>
<evidence type="ECO:0000256" key="2">
    <source>
        <dbReference type="ARBA" id="ARBA00006024"/>
    </source>
</evidence>
<dbReference type="NCBIfam" id="TIGR01511">
    <property type="entry name" value="ATPase-IB1_Cu"/>
    <property type="match status" value="1"/>
</dbReference>
<dbReference type="SUPFAM" id="SSF81665">
    <property type="entry name" value="Calcium ATPase, transmembrane domain M"/>
    <property type="match status" value="1"/>
</dbReference>
<evidence type="ECO:0000313" key="17">
    <source>
        <dbReference type="EMBL" id="PKU26233.1"/>
    </source>
</evidence>
<dbReference type="PANTHER" id="PTHR43520">
    <property type="entry name" value="ATP7, ISOFORM B"/>
    <property type="match status" value="1"/>
</dbReference>
<evidence type="ECO:0000256" key="12">
    <source>
        <dbReference type="ARBA" id="ARBA00022989"/>
    </source>
</evidence>
<keyword evidence="12 15" id="KW-1133">Transmembrane helix</keyword>
<dbReference type="InterPro" id="IPR023298">
    <property type="entry name" value="ATPase_P-typ_TM_dom_sf"/>
</dbReference>
<reference evidence="18" key="1">
    <citation type="submission" date="2017-12" db="EMBL/GenBank/DDBJ databases">
        <title>Draft genome sequence of Telmatospirillum siberiense 26-4b1T, an acidotolerant peatland alphaproteobacterium potentially involved in sulfur cycling.</title>
        <authorList>
            <person name="Hausmann B."/>
            <person name="Pjevac P."/>
            <person name="Schreck K."/>
            <person name="Herbold C.W."/>
            <person name="Daims H."/>
            <person name="Wagner M."/>
            <person name="Pester M."/>
            <person name="Loy A."/>
        </authorList>
    </citation>
    <scope>NUCLEOTIDE SEQUENCE [LARGE SCALE GENOMIC DNA]</scope>
    <source>
        <strain evidence="18">26-4b1</strain>
    </source>
</reference>
<dbReference type="InterPro" id="IPR018303">
    <property type="entry name" value="ATPase_P-typ_P_site"/>
</dbReference>
<evidence type="ECO:0000256" key="3">
    <source>
        <dbReference type="ARBA" id="ARBA00022448"/>
    </source>
</evidence>
<name>A0A2N3Q0Q5_9PROT</name>
<dbReference type="Gene3D" id="3.40.50.1000">
    <property type="entry name" value="HAD superfamily/HAD-like"/>
    <property type="match status" value="1"/>
</dbReference>
<dbReference type="InterPro" id="IPR023299">
    <property type="entry name" value="ATPase_P-typ_cyto_dom_N"/>
</dbReference>
<dbReference type="InterPro" id="IPR008250">
    <property type="entry name" value="ATPase_P-typ_transduc_dom_A_sf"/>
</dbReference>
<feature type="transmembrane region" description="Helical" evidence="15">
    <location>
        <begin position="411"/>
        <end position="430"/>
    </location>
</feature>
<dbReference type="GO" id="GO:0005886">
    <property type="term" value="C:plasma membrane"/>
    <property type="evidence" value="ECO:0007669"/>
    <property type="project" value="UniProtKB-SubCell"/>
</dbReference>
<dbReference type="NCBIfam" id="TIGR01525">
    <property type="entry name" value="ATPase-IB_hvy"/>
    <property type="match status" value="1"/>
</dbReference>
<dbReference type="CDD" id="cd00371">
    <property type="entry name" value="HMA"/>
    <property type="match status" value="1"/>
</dbReference>
<evidence type="ECO:0000256" key="8">
    <source>
        <dbReference type="ARBA" id="ARBA00022741"/>
    </source>
</evidence>
<dbReference type="OrthoDB" id="9760802at2"/>
<sequence>MALCAHCGTEVAATSSGGDAFCCRGCRAAYGLIRGMGLDQYYRRRSIDPTQRPLRPDEDAGPIDYASYGRVDEDGLATLHLMVEGMHCAACVWLIESLLAKQPGVVQARLNMTTRRLVVRWRPGDNDANTILGPVIGIGYLLQPYDASRLGRESDQAEKELLRAMAVAGFAAGNVMLFSVSIWAGESGSMDWVTRSLFHWISALIALPAVVYCIRPFFRSALTALRAGRSNMDVPITIGVTLASAMSLWETIRGGPHAYFDAAVSLLFFLLIGRYLDSRARGRARASAEHLLSLGAAAVTILEPDGSRRLSPPEQVGLDMTVMVAMGERIGIDGMVISGCSEIDSSLITGESIPAPVAPGSPVFAGTLNLAAPLRLRVTAVGESTLLAEIVRMMEVAEQGRARYVAVADRVARYYAPVVHLMGALTFLGWEIFTNTPWQQALLYAVSVLIITCPCALALAVPVVQVVASGRLLRQGILVKSATAQERLAAVDRIVFDKTGTLTAGRPELLPGTWAPEDLRLAASIAAASKHPVARALVRALPGAAAAEGVEEIPGRGLTLGDIRLGSRRWLGLPDDGGEALGPELFLARPDAPPVRFAFADPPRDDAGEVIALLKRRGYHIELLSGDRPASVGAVAHALGIEDWRGGCTPQDKCVRLEEMAAAGHKVLMIGDGLNDAPALALAHVSMSPSSAVDISQTAADVVFQGHRLAPVAEALAVSRKAGTLVMQNFVLALGYNLFTIPLAVAGMVTPLIAAISMSTSSVIVITNALRLSRGRIW</sequence>
<evidence type="ECO:0000256" key="1">
    <source>
        <dbReference type="ARBA" id="ARBA00004651"/>
    </source>
</evidence>
<keyword evidence="7 15" id="KW-0479">Metal-binding</keyword>
<evidence type="ECO:0000256" key="6">
    <source>
        <dbReference type="ARBA" id="ARBA00022692"/>
    </source>
</evidence>
<dbReference type="NCBIfam" id="TIGR01494">
    <property type="entry name" value="ATPase_P-type"/>
    <property type="match status" value="2"/>
</dbReference>
<dbReference type="PANTHER" id="PTHR43520:SF5">
    <property type="entry name" value="CATION-TRANSPORTING P-TYPE ATPASE-RELATED"/>
    <property type="match status" value="1"/>
</dbReference>